<keyword evidence="3" id="KW-0393">Immunoglobulin domain</keyword>
<dbReference type="SUPFAM" id="SSF82895">
    <property type="entry name" value="TSP-1 type 1 repeat"/>
    <property type="match status" value="1"/>
</dbReference>
<dbReference type="InterPro" id="IPR003598">
    <property type="entry name" value="Ig_sub2"/>
</dbReference>
<dbReference type="SMART" id="SM00409">
    <property type="entry name" value="IG"/>
    <property type="match status" value="1"/>
</dbReference>
<evidence type="ECO:0000259" key="4">
    <source>
        <dbReference type="PROSITE" id="PS50835"/>
    </source>
</evidence>
<dbReference type="PANTHER" id="PTHR45080">
    <property type="entry name" value="CONTACTIN 5"/>
    <property type="match status" value="1"/>
</dbReference>
<dbReference type="FunFam" id="2.20.100.10:FF:000001">
    <property type="entry name" value="semaphorin-5A isoform X1"/>
    <property type="match status" value="1"/>
</dbReference>
<gene>
    <name evidence="5" type="primary">UNC5D</name>
    <name evidence="5" type="ORF">OS493_013542</name>
</gene>
<dbReference type="OrthoDB" id="5973910at2759"/>
<keyword evidence="6" id="KW-1185">Reference proteome</keyword>
<dbReference type="EMBL" id="MU825402">
    <property type="protein sequence ID" value="KAJ7392170.1"/>
    <property type="molecule type" value="Genomic_DNA"/>
</dbReference>
<evidence type="ECO:0000256" key="3">
    <source>
        <dbReference type="ARBA" id="ARBA00023319"/>
    </source>
</evidence>
<dbReference type="InterPro" id="IPR007110">
    <property type="entry name" value="Ig-like_dom"/>
</dbReference>
<dbReference type="SMART" id="SM00408">
    <property type="entry name" value="IGc2"/>
    <property type="match status" value="1"/>
</dbReference>
<dbReference type="AlphaFoldDB" id="A0A9X0A331"/>
<dbReference type="GO" id="GO:0007156">
    <property type="term" value="P:homophilic cell adhesion via plasma membrane adhesion molecules"/>
    <property type="evidence" value="ECO:0007669"/>
    <property type="project" value="TreeGrafter"/>
</dbReference>
<dbReference type="InterPro" id="IPR013783">
    <property type="entry name" value="Ig-like_fold"/>
</dbReference>
<comment type="caution">
    <text evidence="5">The sequence shown here is derived from an EMBL/GenBank/DDBJ whole genome shotgun (WGS) entry which is preliminary data.</text>
</comment>
<accession>A0A9X0A331</accession>
<dbReference type="GO" id="GO:0005886">
    <property type="term" value="C:plasma membrane"/>
    <property type="evidence" value="ECO:0007669"/>
    <property type="project" value="TreeGrafter"/>
</dbReference>
<sequence>MYLRLDLDEVFVISPSIDTRVPKNSRVTLRCESPTGIPSPAVSWWKDGVPVDTHKSRRVQAKNHANLTLVIIRKAKFSDEGSYSCVASNLVGRHESAIIKLNVYVDGGWSDWREFQPCTAAKCGNGTRMLKRFCSNPTPENGGQFCAGSSIKIEPCQGHLSRCRNNLP</sequence>
<dbReference type="PANTHER" id="PTHR45080:SF8">
    <property type="entry name" value="IG-LIKE DOMAIN-CONTAINING PROTEIN"/>
    <property type="match status" value="1"/>
</dbReference>
<dbReference type="Proteomes" id="UP001163046">
    <property type="component" value="Unassembled WGS sequence"/>
</dbReference>
<dbReference type="Pfam" id="PF00090">
    <property type="entry name" value="TSP_1"/>
    <property type="match status" value="1"/>
</dbReference>
<dbReference type="InterPro" id="IPR000884">
    <property type="entry name" value="TSP1_rpt"/>
</dbReference>
<dbReference type="InterPro" id="IPR003599">
    <property type="entry name" value="Ig_sub"/>
</dbReference>
<keyword evidence="5" id="KW-0675">Receptor</keyword>
<keyword evidence="1" id="KW-0732">Signal</keyword>
<proteinExistence type="predicted"/>
<feature type="domain" description="Ig-like" evidence="4">
    <location>
        <begin position="9"/>
        <end position="102"/>
    </location>
</feature>
<evidence type="ECO:0000256" key="2">
    <source>
        <dbReference type="ARBA" id="ARBA00023157"/>
    </source>
</evidence>
<dbReference type="FunFam" id="2.60.40.10:FF:000032">
    <property type="entry name" value="palladin isoform X1"/>
    <property type="match status" value="1"/>
</dbReference>
<dbReference type="Gene3D" id="2.20.100.10">
    <property type="entry name" value="Thrombospondin type-1 (TSP1) repeat"/>
    <property type="match status" value="1"/>
</dbReference>
<keyword evidence="2" id="KW-1015">Disulfide bond</keyword>
<dbReference type="InterPro" id="IPR036383">
    <property type="entry name" value="TSP1_rpt_sf"/>
</dbReference>
<evidence type="ECO:0000313" key="6">
    <source>
        <dbReference type="Proteomes" id="UP001163046"/>
    </source>
</evidence>
<dbReference type="InterPro" id="IPR036179">
    <property type="entry name" value="Ig-like_dom_sf"/>
</dbReference>
<protein>
    <submittedName>
        <fullName evidence="5">Netrin receptor unc5d</fullName>
    </submittedName>
</protein>
<organism evidence="5 6">
    <name type="scientific">Desmophyllum pertusum</name>
    <dbReference type="NCBI Taxonomy" id="174260"/>
    <lineage>
        <taxon>Eukaryota</taxon>
        <taxon>Metazoa</taxon>
        <taxon>Cnidaria</taxon>
        <taxon>Anthozoa</taxon>
        <taxon>Hexacorallia</taxon>
        <taxon>Scleractinia</taxon>
        <taxon>Caryophylliina</taxon>
        <taxon>Caryophylliidae</taxon>
        <taxon>Desmophyllum</taxon>
    </lineage>
</organism>
<dbReference type="InterPro" id="IPR050958">
    <property type="entry name" value="Cell_Adh-Cytoskel_Orgn"/>
</dbReference>
<dbReference type="SMART" id="SM00209">
    <property type="entry name" value="TSP1"/>
    <property type="match status" value="1"/>
</dbReference>
<dbReference type="SUPFAM" id="SSF48726">
    <property type="entry name" value="Immunoglobulin"/>
    <property type="match status" value="1"/>
</dbReference>
<dbReference type="Pfam" id="PF13927">
    <property type="entry name" value="Ig_3"/>
    <property type="match status" value="1"/>
</dbReference>
<dbReference type="PROSITE" id="PS50835">
    <property type="entry name" value="IG_LIKE"/>
    <property type="match status" value="1"/>
</dbReference>
<dbReference type="PROSITE" id="PS50092">
    <property type="entry name" value="TSP1"/>
    <property type="match status" value="1"/>
</dbReference>
<dbReference type="Gene3D" id="2.60.40.10">
    <property type="entry name" value="Immunoglobulins"/>
    <property type="match status" value="1"/>
</dbReference>
<evidence type="ECO:0000313" key="5">
    <source>
        <dbReference type="EMBL" id="KAJ7392170.1"/>
    </source>
</evidence>
<evidence type="ECO:0000256" key="1">
    <source>
        <dbReference type="ARBA" id="ARBA00022729"/>
    </source>
</evidence>
<name>A0A9X0A331_9CNID</name>
<reference evidence="5" key="1">
    <citation type="submission" date="2023-01" db="EMBL/GenBank/DDBJ databases">
        <title>Genome assembly of the deep-sea coral Lophelia pertusa.</title>
        <authorList>
            <person name="Herrera S."/>
            <person name="Cordes E."/>
        </authorList>
    </citation>
    <scope>NUCLEOTIDE SEQUENCE</scope>
    <source>
        <strain evidence="5">USNM1676648</strain>
        <tissue evidence="5">Polyp</tissue>
    </source>
</reference>